<reference evidence="11 12" key="1">
    <citation type="submission" date="2015-07" db="EMBL/GenBank/DDBJ databases">
        <authorList>
            <person name="Noorani M."/>
        </authorList>
    </citation>
    <scope>NUCLEOTIDE SEQUENCE [LARGE SCALE GENOMIC DNA]</scope>
    <source>
        <strain evidence="12">ATCC 25104 / DSM 625 / JCM 10724 / NBRC 103206 / NCIMB 11243 / YT-1</strain>
    </source>
</reference>
<dbReference type="CDD" id="cd05403">
    <property type="entry name" value="NT_KNTase_like"/>
    <property type="match status" value="1"/>
</dbReference>
<dbReference type="EMBL" id="LHCI01000106">
    <property type="protein sequence ID" value="KOX89448.1"/>
    <property type="molecule type" value="Genomic_DNA"/>
</dbReference>
<dbReference type="PANTHER" id="PTHR33571:SF14">
    <property type="entry name" value="PROTEIN ADENYLYLTRANSFERASE MJ0435-RELATED"/>
    <property type="match status" value="1"/>
</dbReference>
<comment type="similarity">
    <text evidence="9">Belongs to the MntA antitoxin family.</text>
</comment>
<dbReference type="GO" id="GO:0016779">
    <property type="term" value="F:nucleotidyltransferase activity"/>
    <property type="evidence" value="ECO:0007669"/>
    <property type="project" value="UniProtKB-KW"/>
</dbReference>
<dbReference type="PATRIC" id="fig|271.14.peg.698"/>
<proteinExistence type="inferred from homology"/>
<gene>
    <name evidence="11" type="ORF">BVI061214_00612</name>
</gene>
<keyword evidence="8" id="KW-0460">Magnesium</keyword>
<organism evidence="11 12">
    <name type="scientific">Thermus aquaticus</name>
    <dbReference type="NCBI Taxonomy" id="271"/>
    <lineage>
        <taxon>Bacteria</taxon>
        <taxon>Thermotogati</taxon>
        <taxon>Deinococcota</taxon>
        <taxon>Deinococci</taxon>
        <taxon>Thermales</taxon>
        <taxon>Thermaceae</taxon>
        <taxon>Thermus</taxon>
    </lineage>
</organism>
<evidence type="ECO:0000256" key="3">
    <source>
        <dbReference type="ARBA" id="ARBA00022679"/>
    </source>
</evidence>
<evidence type="ECO:0000256" key="2">
    <source>
        <dbReference type="ARBA" id="ARBA00022649"/>
    </source>
</evidence>
<dbReference type="PANTHER" id="PTHR33571">
    <property type="entry name" value="SSL8005 PROTEIN"/>
    <property type="match status" value="1"/>
</dbReference>
<dbReference type="InterPro" id="IPR002934">
    <property type="entry name" value="Polymerase_NTP_transf_dom"/>
</dbReference>
<dbReference type="AlphaFoldDB" id="A0A0M9ADX8"/>
<keyword evidence="4" id="KW-0548">Nucleotidyltransferase</keyword>
<keyword evidence="2" id="KW-1277">Toxin-antitoxin system</keyword>
<dbReference type="Pfam" id="PF01909">
    <property type="entry name" value="NTP_transf_2"/>
    <property type="match status" value="1"/>
</dbReference>
<evidence type="ECO:0000259" key="10">
    <source>
        <dbReference type="Pfam" id="PF01909"/>
    </source>
</evidence>
<keyword evidence="7" id="KW-0067">ATP-binding</keyword>
<name>A0A0M9ADX8_THEAQ</name>
<evidence type="ECO:0000256" key="6">
    <source>
        <dbReference type="ARBA" id="ARBA00022741"/>
    </source>
</evidence>
<dbReference type="Proteomes" id="UP000037685">
    <property type="component" value="Unassembled WGS sequence"/>
</dbReference>
<dbReference type="RefSeq" id="WP_053767280.1">
    <property type="nucleotide sequence ID" value="NZ_LHCI01000106.1"/>
</dbReference>
<sequence length="106" mass="12013">MGARVREKRQPTLEEILQALRSHRHVLAERYGVRRLGVFGSYARGEATPRSDLDLLVEFSTPPGLLGFVELERYLSRLLGVQVELVTPKALKPHIGKRVLQELVEV</sequence>
<evidence type="ECO:0000313" key="12">
    <source>
        <dbReference type="Proteomes" id="UP000037685"/>
    </source>
</evidence>
<dbReference type="SUPFAM" id="SSF81301">
    <property type="entry name" value="Nucleotidyltransferase"/>
    <property type="match status" value="1"/>
</dbReference>
<evidence type="ECO:0000256" key="5">
    <source>
        <dbReference type="ARBA" id="ARBA00022723"/>
    </source>
</evidence>
<feature type="domain" description="Polymerase nucleotidyl transferase" evidence="10">
    <location>
        <begin position="21"/>
        <end position="104"/>
    </location>
</feature>
<protein>
    <submittedName>
        <fullName evidence="11">Nucleotidyltransferase domain protein</fullName>
    </submittedName>
</protein>
<keyword evidence="6" id="KW-0547">Nucleotide-binding</keyword>
<evidence type="ECO:0000256" key="9">
    <source>
        <dbReference type="ARBA" id="ARBA00038276"/>
    </source>
</evidence>
<keyword evidence="3 11" id="KW-0808">Transferase</keyword>
<evidence type="ECO:0000256" key="7">
    <source>
        <dbReference type="ARBA" id="ARBA00022840"/>
    </source>
</evidence>
<evidence type="ECO:0000256" key="8">
    <source>
        <dbReference type="ARBA" id="ARBA00022842"/>
    </source>
</evidence>
<evidence type="ECO:0000256" key="1">
    <source>
        <dbReference type="ARBA" id="ARBA00001946"/>
    </source>
</evidence>
<accession>A0A0M9ADX8</accession>
<evidence type="ECO:0000313" key="11">
    <source>
        <dbReference type="EMBL" id="KOX89448.1"/>
    </source>
</evidence>
<dbReference type="GO" id="GO:0046872">
    <property type="term" value="F:metal ion binding"/>
    <property type="evidence" value="ECO:0007669"/>
    <property type="project" value="UniProtKB-KW"/>
</dbReference>
<comment type="cofactor">
    <cofactor evidence="1">
        <name>Mg(2+)</name>
        <dbReference type="ChEBI" id="CHEBI:18420"/>
    </cofactor>
</comment>
<dbReference type="Gene3D" id="3.30.460.10">
    <property type="entry name" value="Beta Polymerase, domain 2"/>
    <property type="match status" value="1"/>
</dbReference>
<dbReference type="InterPro" id="IPR052038">
    <property type="entry name" value="Type-VII_TA_antitoxin"/>
</dbReference>
<keyword evidence="5" id="KW-0479">Metal-binding</keyword>
<dbReference type="GO" id="GO:0005524">
    <property type="term" value="F:ATP binding"/>
    <property type="evidence" value="ECO:0007669"/>
    <property type="project" value="UniProtKB-KW"/>
</dbReference>
<dbReference type="InterPro" id="IPR043519">
    <property type="entry name" value="NT_sf"/>
</dbReference>
<comment type="caution">
    <text evidence="11">The sequence shown here is derived from an EMBL/GenBank/DDBJ whole genome shotgun (WGS) entry which is preliminary data.</text>
</comment>
<evidence type="ECO:0000256" key="4">
    <source>
        <dbReference type="ARBA" id="ARBA00022695"/>
    </source>
</evidence>